<feature type="region of interest" description="Disordered" evidence="1">
    <location>
        <begin position="65"/>
        <end position="91"/>
    </location>
</feature>
<dbReference type="GeneID" id="9187415"/>
<gene>
    <name evidence="2" type="ORF">GSTUM_00010594001</name>
</gene>
<evidence type="ECO:0000313" key="2">
    <source>
        <dbReference type="EMBL" id="CAZ85631.1"/>
    </source>
</evidence>
<reference evidence="2 3" key="1">
    <citation type="journal article" date="2010" name="Nature">
        <title>Perigord black truffle genome uncovers evolutionary origins and mechanisms of symbiosis.</title>
        <authorList>
            <person name="Martin F."/>
            <person name="Kohler A."/>
            <person name="Murat C."/>
            <person name="Balestrini R."/>
            <person name="Coutinho P.M."/>
            <person name="Jaillon O."/>
            <person name="Montanini B."/>
            <person name="Morin E."/>
            <person name="Noel B."/>
            <person name="Percudani R."/>
            <person name="Porcel B."/>
            <person name="Rubini A."/>
            <person name="Amicucci A."/>
            <person name="Amselem J."/>
            <person name="Anthouard V."/>
            <person name="Arcioni S."/>
            <person name="Artiguenave F."/>
            <person name="Aury J.M."/>
            <person name="Ballario P."/>
            <person name="Bolchi A."/>
            <person name="Brenna A."/>
            <person name="Brun A."/>
            <person name="Buee M."/>
            <person name="Cantarel B."/>
            <person name="Chevalier G."/>
            <person name="Couloux A."/>
            <person name="Da Silva C."/>
            <person name="Denoeud F."/>
            <person name="Duplessis S."/>
            <person name="Ghignone S."/>
            <person name="Hilselberger B."/>
            <person name="Iotti M."/>
            <person name="Marcais B."/>
            <person name="Mello A."/>
            <person name="Miranda M."/>
            <person name="Pacioni G."/>
            <person name="Quesneville H."/>
            <person name="Riccioni C."/>
            <person name="Ruotolo R."/>
            <person name="Splivallo R."/>
            <person name="Stocchi V."/>
            <person name="Tisserant E."/>
            <person name="Viscomi A.R."/>
            <person name="Zambonelli A."/>
            <person name="Zampieri E."/>
            <person name="Henrissat B."/>
            <person name="Lebrun M.H."/>
            <person name="Paolocci F."/>
            <person name="Bonfante P."/>
            <person name="Ottonello S."/>
            <person name="Wincker P."/>
        </authorList>
    </citation>
    <scope>NUCLEOTIDE SEQUENCE [LARGE SCALE GENOMIC DNA]</scope>
    <source>
        <strain evidence="2 3">Mel28</strain>
    </source>
</reference>
<feature type="compositionally biased region" description="Low complexity" evidence="1">
    <location>
        <begin position="80"/>
        <end position="89"/>
    </location>
</feature>
<dbReference type="EMBL" id="FN430353">
    <property type="protein sequence ID" value="CAZ85631.1"/>
    <property type="molecule type" value="Genomic_DNA"/>
</dbReference>
<name>D5GM94_TUBMM</name>
<proteinExistence type="predicted"/>
<evidence type="ECO:0000256" key="1">
    <source>
        <dbReference type="SAM" id="MobiDB-lite"/>
    </source>
</evidence>
<organism evidence="2 3">
    <name type="scientific">Tuber melanosporum (strain Mel28)</name>
    <name type="common">Perigord black truffle</name>
    <dbReference type="NCBI Taxonomy" id="656061"/>
    <lineage>
        <taxon>Eukaryota</taxon>
        <taxon>Fungi</taxon>
        <taxon>Dikarya</taxon>
        <taxon>Ascomycota</taxon>
        <taxon>Pezizomycotina</taxon>
        <taxon>Pezizomycetes</taxon>
        <taxon>Pezizales</taxon>
        <taxon>Tuberaceae</taxon>
        <taxon>Tuber</taxon>
    </lineage>
</organism>
<dbReference type="RefSeq" id="XP_002841440.1">
    <property type="nucleotide sequence ID" value="XM_002841394.1"/>
</dbReference>
<keyword evidence="3" id="KW-1185">Reference proteome</keyword>
<sequence>MILDYRTDCCPIPSTTPFDRWQEPPSGSQRDQQILLQPVHLLQRSTNITPRINPTVDESALDIPSPIRRQKPCPKPLHATTTLPLTPTTINEPDQAPLLAAANPRRTDRVSAIVRDE</sequence>
<dbReference type="InParanoid" id="D5GM94"/>
<dbReference type="Proteomes" id="UP000006911">
    <property type="component" value="Unassembled WGS sequence"/>
</dbReference>
<evidence type="ECO:0000313" key="3">
    <source>
        <dbReference type="Proteomes" id="UP000006911"/>
    </source>
</evidence>
<dbReference type="AlphaFoldDB" id="D5GM94"/>
<protein>
    <submittedName>
        <fullName evidence="2">(Perigord truffle) hypothetical protein</fullName>
    </submittedName>
</protein>
<dbReference type="KEGG" id="tml:GSTUM_00010594001"/>
<accession>D5GM94</accession>
<dbReference type="HOGENOM" id="CLU_2086552_0_0_1"/>